<dbReference type="EMBL" id="VSSQ01115062">
    <property type="protein sequence ID" value="MPN50673.1"/>
    <property type="molecule type" value="Genomic_DNA"/>
</dbReference>
<evidence type="ECO:0000313" key="1">
    <source>
        <dbReference type="EMBL" id="MPN50673.1"/>
    </source>
</evidence>
<sequence>MAGFRRCRCGCMGYGPPCVGDDTDPSEAEIHNALCQIGSGHLGAGIPDDNAHRAVHLLQGALQDPEHAS</sequence>
<name>A0A645IU57_9ZZZZ</name>
<protein>
    <submittedName>
        <fullName evidence="1">Uncharacterized protein</fullName>
    </submittedName>
</protein>
<comment type="caution">
    <text evidence="1">The sequence shown here is derived from an EMBL/GenBank/DDBJ whole genome shotgun (WGS) entry which is preliminary data.</text>
</comment>
<gene>
    <name evidence="1" type="ORF">SDC9_198305</name>
</gene>
<proteinExistence type="predicted"/>
<reference evidence="1" key="1">
    <citation type="submission" date="2019-08" db="EMBL/GenBank/DDBJ databases">
        <authorList>
            <person name="Kucharzyk K."/>
            <person name="Murdoch R.W."/>
            <person name="Higgins S."/>
            <person name="Loffler F."/>
        </authorList>
    </citation>
    <scope>NUCLEOTIDE SEQUENCE</scope>
</reference>
<accession>A0A645IU57</accession>
<dbReference type="AlphaFoldDB" id="A0A645IU57"/>
<organism evidence="1">
    <name type="scientific">bioreactor metagenome</name>
    <dbReference type="NCBI Taxonomy" id="1076179"/>
    <lineage>
        <taxon>unclassified sequences</taxon>
        <taxon>metagenomes</taxon>
        <taxon>ecological metagenomes</taxon>
    </lineage>
</organism>